<dbReference type="EMBL" id="OE844484">
    <property type="protein sequence ID" value="CAD7605472.1"/>
    <property type="molecule type" value="Genomic_DNA"/>
</dbReference>
<feature type="compositionally biased region" description="Basic and acidic residues" evidence="1">
    <location>
        <begin position="55"/>
        <end position="64"/>
    </location>
</feature>
<gene>
    <name evidence="2" type="ORF">TGEB3V08_LOCUS9525</name>
</gene>
<proteinExistence type="predicted"/>
<accession>A0A7R9K6G5</accession>
<reference evidence="2" key="1">
    <citation type="submission" date="2020-11" db="EMBL/GenBank/DDBJ databases">
        <authorList>
            <person name="Tran Van P."/>
        </authorList>
    </citation>
    <scope>NUCLEOTIDE SEQUENCE</scope>
</reference>
<evidence type="ECO:0000256" key="1">
    <source>
        <dbReference type="SAM" id="MobiDB-lite"/>
    </source>
</evidence>
<protein>
    <submittedName>
        <fullName evidence="2">Uncharacterized protein</fullName>
    </submittedName>
</protein>
<feature type="region of interest" description="Disordered" evidence="1">
    <location>
        <begin position="289"/>
        <end position="311"/>
    </location>
</feature>
<evidence type="ECO:0000313" key="2">
    <source>
        <dbReference type="EMBL" id="CAD7605472.1"/>
    </source>
</evidence>
<name>A0A7R9K6G5_TIMGE</name>
<dbReference type="AlphaFoldDB" id="A0A7R9K6G5"/>
<dbReference type="CDD" id="cd22757">
    <property type="entry name" value="OTU_P87_VP80-like"/>
    <property type="match status" value="1"/>
</dbReference>
<sequence length="361" mass="41199">MTANRVQWRTKIGANFTDYLIFSFGIETSFIVSMDKYCLFGPWDEQPTSKSQDSLLHEDSSRDEEPLDPPTRKLQSPQKGAFSVHLNYQEMLTALKKYLVSSPHISSEKDWFFISFRLNLLEEPEVVKPQFVVVPLLEGIQLLIGTQQSIRQKTLTELSAAYMAIVVAVGKQTQHHLNKLTDEWTDFRCLPWTLDNEGNNFVSKEIYCIEMSRLGTYGTTCELEAAGQLYPRRFGVYQSGQLLVGFGEPGKGVRRLRFTGDLSGGHFDVYQAIEVLPYFSQFSPYQPDTPSLQCPGNIPKKQDRKKHRARNPPMSSFLDIRVIVLELWPEKNPPLGNLLLEFLESALTEVSEAESVMDMRK</sequence>
<feature type="region of interest" description="Disordered" evidence="1">
    <location>
        <begin position="49"/>
        <end position="79"/>
    </location>
</feature>
<organism evidence="2">
    <name type="scientific">Timema genevievae</name>
    <name type="common">Walking stick</name>
    <dbReference type="NCBI Taxonomy" id="629358"/>
    <lineage>
        <taxon>Eukaryota</taxon>
        <taxon>Metazoa</taxon>
        <taxon>Ecdysozoa</taxon>
        <taxon>Arthropoda</taxon>
        <taxon>Hexapoda</taxon>
        <taxon>Insecta</taxon>
        <taxon>Pterygota</taxon>
        <taxon>Neoptera</taxon>
        <taxon>Polyneoptera</taxon>
        <taxon>Phasmatodea</taxon>
        <taxon>Timematodea</taxon>
        <taxon>Timematoidea</taxon>
        <taxon>Timematidae</taxon>
        <taxon>Timema</taxon>
    </lineage>
</organism>